<dbReference type="EMBL" id="JACEFO010001905">
    <property type="protein sequence ID" value="KAF8694458.1"/>
    <property type="molecule type" value="Genomic_DNA"/>
</dbReference>
<feature type="compositionally biased region" description="Low complexity" evidence="1">
    <location>
        <begin position="1"/>
        <end position="16"/>
    </location>
</feature>
<dbReference type="InterPro" id="IPR014002">
    <property type="entry name" value="Agenet_dom_plant"/>
</dbReference>
<dbReference type="PANTHER" id="PTHR31917:SF74">
    <property type="entry name" value="EXPRESSED PROTEIN"/>
    <property type="match status" value="1"/>
</dbReference>
<name>A0A835BP95_9POAL</name>
<feature type="domain" description="Agenet" evidence="2">
    <location>
        <begin position="304"/>
        <end position="362"/>
    </location>
</feature>
<dbReference type="PANTHER" id="PTHR31917">
    <property type="entry name" value="AGENET DOMAIN-CONTAINING PROTEIN-RELATED"/>
    <property type="match status" value="1"/>
</dbReference>
<evidence type="ECO:0000259" key="2">
    <source>
        <dbReference type="SMART" id="SM00743"/>
    </source>
</evidence>
<feature type="domain" description="Agenet" evidence="2">
    <location>
        <begin position="148"/>
        <end position="208"/>
    </location>
</feature>
<dbReference type="Pfam" id="PF05641">
    <property type="entry name" value="Agenet"/>
    <property type="match status" value="2"/>
</dbReference>
<dbReference type="Proteomes" id="UP000636709">
    <property type="component" value="Unassembled WGS sequence"/>
</dbReference>
<feature type="compositionally biased region" description="Low complexity" evidence="1">
    <location>
        <begin position="45"/>
        <end position="62"/>
    </location>
</feature>
<feature type="domain" description="Agenet" evidence="2">
    <location>
        <begin position="62"/>
        <end position="136"/>
    </location>
</feature>
<evidence type="ECO:0000313" key="4">
    <source>
        <dbReference type="Proteomes" id="UP000636709"/>
    </source>
</evidence>
<reference evidence="3" key="1">
    <citation type="submission" date="2020-07" db="EMBL/GenBank/DDBJ databases">
        <title>Genome sequence and genetic diversity analysis of an under-domesticated orphan crop, white fonio (Digitaria exilis).</title>
        <authorList>
            <person name="Bennetzen J.L."/>
            <person name="Chen S."/>
            <person name="Ma X."/>
            <person name="Wang X."/>
            <person name="Yssel A.E.J."/>
            <person name="Chaluvadi S.R."/>
            <person name="Johnson M."/>
            <person name="Gangashetty P."/>
            <person name="Hamidou F."/>
            <person name="Sanogo M.D."/>
            <person name="Zwaenepoel A."/>
            <person name="Wallace J."/>
            <person name="Van De Peer Y."/>
            <person name="Van Deynze A."/>
        </authorList>
    </citation>
    <scope>NUCLEOTIDE SEQUENCE</scope>
    <source>
        <tissue evidence="3">Leaves</tissue>
    </source>
</reference>
<organism evidence="3 4">
    <name type="scientific">Digitaria exilis</name>
    <dbReference type="NCBI Taxonomy" id="1010633"/>
    <lineage>
        <taxon>Eukaryota</taxon>
        <taxon>Viridiplantae</taxon>
        <taxon>Streptophyta</taxon>
        <taxon>Embryophyta</taxon>
        <taxon>Tracheophyta</taxon>
        <taxon>Spermatophyta</taxon>
        <taxon>Magnoliopsida</taxon>
        <taxon>Liliopsida</taxon>
        <taxon>Poales</taxon>
        <taxon>Poaceae</taxon>
        <taxon>PACMAD clade</taxon>
        <taxon>Panicoideae</taxon>
        <taxon>Panicodae</taxon>
        <taxon>Paniceae</taxon>
        <taxon>Anthephorinae</taxon>
        <taxon>Digitaria</taxon>
    </lineage>
</organism>
<evidence type="ECO:0000313" key="3">
    <source>
        <dbReference type="EMBL" id="KAF8694458.1"/>
    </source>
</evidence>
<comment type="caution">
    <text evidence="3">The sequence shown here is derived from an EMBL/GenBank/DDBJ whole genome shotgun (WGS) entry which is preliminary data.</text>
</comment>
<dbReference type="SMART" id="SM00743">
    <property type="entry name" value="Agenet"/>
    <property type="match status" value="4"/>
</dbReference>
<sequence>MAAASAAAGREAPASATRRGRRRKRGSIRWGKTPRKAPPPPPGPGSSSSPRGGVDTPAAPATTLPAGALVEVRVDGAGFRGVWFEATVVSYAPARGPRTPARYAVTYAHLLDDADGGELQEHFAPTHVRPRPPPHSPSDGDGDGSFPPRFHLHDVVEAFHHDGWWSGIVVSAPDSPDPRASVTVAFPLTREVIPFPPRVVRPRRDYVDGAWVPSRSVVVVRPTHAVRVYKAGDKVEVGRERDVYGYSWFPATIAKAVDDLSYIVEYFDLEEEGDGGGGPGKATEYLHWSFIRPAVEHLPRESEFQLGPGAAVEAYCDGAWSPGVVSRVIGDGEFEVSVAGKKAEQLVAKVVELLKPQYKWNGKQWKIVIPKVIQ</sequence>
<feature type="region of interest" description="Disordered" evidence="1">
    <location>
        <begin position="1"/>
        <end position="62"/>
    </location>
</feature>
<evidence type="ECO:0000256" key="1">
    <source>
        <dbReference type="SAM" id="MobiDB-lite"/>
    </source>
</evidence>
<proteinExistence type="predicted"/>
<keyword evidence="4" id="KW-1185">Reference proteome</keyword>
<dbReference type="OrthoDB" id="688673at2759"/>
<gene>
    <name evidence="3" type="ORF">HU200_038201</name>
</gene>
<protein>
    <recommendedName>
        <fullName evidence="2">Agenet domain-containing protein</fullName>
    </recommendedName>
</protein>
<dbReference type="InterPro" id="IPR008395">
    <property type="entry name" value="Agenet-like_dom"/>
</dbReference>
<accession>A0A835BP95</accession>
<dbReference type="AlphaFoldDB" id="A0A835BP95"/>
<feature type="compositionally biased region" description="Basic residues" evidence="1">
    <location>
        <begin position="18"/>
        <end position="35"/>
    </location>
</feature>
<feature type="domain" description="Agenet" evidence="2">
    <location>
        <begin position="227"/>
        <end position="299"/>
    </location>
</feature>
<feature type="region of interest" description="Disordered" evidence="1">
    <location>
        <begin position="124"/>
        <end position="147"/>
    </location>
</feature>